<reference evidence="3 4" key="1">
    <citation type="submission" date="2017-06" db="EMBL/GenBank/DDBJ databases">
        <title>Genome sequencing of cyanobaciteial culture collection at National Institute for Environmental Studies (NIES).</title>
        <authorList>
            <person name="Hirose Y."/>
            <person name="Shimura Y."/>
            <person name="Fujisawa T."/>
            <person name="Nakamura Y."/>
            <person name="Kawachi M."/>
        </authorList>
    </citation>
    <scope>NUCLEOTIDE SEQUENCE [LARGE SCALE GENOMIC DNA]</scope>
    <source>
        <strain evidence="3 4">NIES-2135</strain>
        <plasmid evidence="4">Plasmid Plasmid1 dna</plasmid>
    </source>
</reference>
<feature type="transmembrane region" description="Helical" evidence="1">
    <location>
        <begin position="679"/>
        <end position="697"/>
    </location>
</feature>
<protein>
    <recommendedName>
        <fullName evidence="2">CHASE2 domain-containing protein</fullName>
    </recommendedName>
</protein>
<dbReference type="AlphaFoldDB" id="A0A1Z4JR59"/>
<evidence type="ECO:0000259" key="2">
    <source>
        <dbReference type="SMART" id="SM01080"/>
    </source>
</evidence>
<dbReference type="SMART" id="SM01080">
    <property type="entry name" value="CHASE2"/>
    <property type="match status" value="1"/>
</dbReference>
<feature type="transmembrane region" description="Helical" evidence="1">
    <location>
        <begin position="718"/>
        <end position="740"/>
    </location>
</feature>
<keyword evidence="1" id="KW-0812">Transmembrane</keyword>
<dbReference type="Pfam" id="PF05226">
    <property type="entry name" value="CHASE2"/>
    <property type="match status" value="1"/>
</dbReference>
<dbReference type="EMBL" id="AP018204">
    <property type="protein sequence ID" value="BAY59138.1"/>
    <property type="molecule type" value="Genomic_DNA"/>
</dbReference>
<evidence type="ECO:0000256" key="1">
    <source>
        <dbReference type="SAM" id="Phobius"/>
    </source>
</evidence>
<keyword evidence="1" id="KW-0472">Membrane</keyword>
<dbReference type="Pfam" id="PF12770">
    <property type="entry name" value="CHAT"/>
    <property type="match status" value="1"/>
</dbReference>
<evidence type="ECO:0000313" key="3">
    <source>
        <dbReference type="EMBL" id="BAY59138.1"/>
    </source>
</evidence>
<organism evidence="3 4">
    <name type="scientific">Leptolyngbya boryana NIES-2135</name>
    <dbReference type="NCBI Taxonomy" id="1973484"/>
    <lineage>
        <taxon>Bacteria</taxon>
        <taxon>Bacillati</taxon>
        <taxon>Cyanobacteriota</taxon>
        <taxon>Cyanophyceae</taxon>
        <taxon>Leptolyngbyales</taxon>
        <taxon>Leptolyngbyaceae</taxon>
        <taxon>Leptolyngbya group</taxon>
        <taxon>Leptolyngbya</taxon>
    </lineage>
</organism>
<keyword evidence="4" id="KW-1185">Reference proteome</keyword>
<feature type="domain" description="CHASE2" evidence="2">
    <location>
        <begin position="398"/>
        <end position="696"/>
    </location>
</feature>
<geneLocation type="plasmid" evidence="3">
    <name>plasmid1</name>
</geneLocation>
<gene>
    <name evidence="3" type="ORF">NIES2135_60150</name>
</gene>
<dbReference type="InterPro" id="IPR024983">
    <property type="entry name" value="CHAT_dom"/>
</dbReference>
<keyword evidence="3" id="KW-0614">Plasmid</keyword>
<name>A0A1Z4JR59_LEPBY</name>
<sequence length="748" mass="84760">MLLKIWRVEQTCLFELVWHETQTLSAKLTYPETLTTLYQTWQSTYLQFYRSTLRARLGLVLNIQQPEIDWRTRLVQAEAAFLAEFHYWLNSAELLEIRREITKTSVLYLRCDSSEIVKLPWESWQIGAEFGSSQPIQIIRTSLALCAERAKPIHRTKNRILVILGDETGLNFEAERAALQQLNHRAEIQLIGWQPEARTPELLQQIRNAIADPKGWDILFFAGHSNESTLTGGELGIAPNTSILISEIAPQLKIAQECGLQFAIFNSCNGLSIAESLINLGLNQVVVMREPIRDDVAKDFLLHFLRYLSNHQNAQEATLSACQFLKLEKNLTYPSAYLIPSLFSHPQAKPFRFATPTWKTRIRPWKPQCLEAIAVSIFASLSVLLPVQSALIDQRQFVQAIYRQVTNQSIQPQSSPVLLVQINEESLQKDRVSLIEQNLDRRYLAKVVDRVSQSESSVIGINYLLFRHQPSGDRALETSLSTAIQSGKQFVLAATPDLQSNQSWITALPEFKQFGSNGDMDLIGDPAFYARVIGDTLAQSEMLPFAYQVVRLCNPQALDRRDPRLYFQPITQFSAIFGQTWLHPLIDYSIPPNQVYKAIPSWKLLRNQDTTDRTNAIALIVPDGQIDAGVTPGEDYFISPLAFKFWQSTASAKTSSGTIHAYLVHSLLNRRMLLPIPDLWIVIIAAIAGKATIILINQHQRKRFFMVPIGYGLASLQFYISYSVLLPFLLPALTYLAFLVTSKPQSDD</sequence>
<proteinExistence type="predicted"/>
<dbReference type="InterPro" id="IPR007890">
    <property type="entry name" value="CHASE2"/>
</dbReference>
<dbReference type="Proteomes" id="UP000217895">
    <property type="component" value="Plasmid Plasmid1 dna"/>
</dbReference>
<evidence type="ECO:0000313" key="4">
    <source>
        <dbReference type="Proteomes" id="UP000217895"/>
    </source>
</evidence>
<keyword evidence="1" id="KW-1133">Transmembrane helix</keyword>
<accession>A0A1Z4JR59</accession>